<dbReference type="RefSeq" id="WP_141134312.1">
    <property type="nucleotide sequence ID" value="NZ_FZPF01000003.1"/>
</dbReference>
<accession>A0A0D1D3Z8</accession>
<protein>
    <submittedName>
        <fullName evidence="1">Uncharacterized protein</fullName>
    </submittedName>
</protein>
<dbReference type="STRING" id="935700.jaqu_34930"/>
<dbReference type="Proteomes" id="UP000032232">
    <property type="component" value="Unassembled WGS sequence"/>
</dbReference>
<evidence type="ECO:0000313" key="2">
    <source>
        <dbReference type="Proteomes" id="UP000032232"/>
    </source>
</evidence>
<dbReference type="PATRIC" id="fig|935700.4.peg.3600"/>
<keyword evidence="2" id="KW-1185">Reference proteome</keyword>
<dbReference type="AlphaFoldDB" id="A0A0D1D3Z8"/>
<name>A0A0D1D3Z8_9RHOB</name>
<dbReference type="OrthoDB" id="7869469at2"/>
<reference evidence="1 2" key="1">
    <citation type="submission" date="2015-02" db="EMBL/GenBank/DDBJ databases">
        <title>Genome Sequence of Jannaschia aquimarina DSM28248, a member of the Roseobacter clade.</title>
        <authorList>
            <person name="Voget S."/>
            <person name="Daniel R."/>
        </authorList>
    </citation>
    <scope>NUCLEOTIDE SEQUENCE [LARGE SCALE GENOMIC DNA]</scope>
    <source>
        <strain evidence="1 2">GSW-M26</strain>
    </source>
</reference>
<sequence length="73" mass="8316">MPDTDVNFAPPPETLTTDERLAELARILATAVDRTNPPKINENSENDADSSLDILTLVRRRRHQLRTRFGEDE</sequence>
<dbReference type="EMBL" id="JYFE01000061">
    <property type="protein sequence ID" value="KIT14803.1"/>
    <property type="molecule type" value="Genomic_DNA"/>
</dbReference>
<evidence type="ECO:0000313" key="1">
    <source>
        <dbReference type="EMBL" id="KIT14803.1"/>
    </source>
</evidence>
<organism evidence="1 2">
    <name type="scientific">Jannaschia aquimarina</name>
    <dbReference type="NCBI Taxonomy" id="935700"/>
    <lineage>
        <taxon>Bacteria</taxon>
        <taxon>Pseudomonadati</taxon>
        <taxon>Pseudomonadota</taxon>
        <taxon>Alphaproteobacteria</taxon>
        <taxon>Rhodobacterales</taxon>
        <taxon>Roseobacteraceae</taxon>
        <taxon>Jannaschia</taxon>
    </lineage>
</organism>
<comment type="caution">
    <text evidence="1">The sequence shown here is derived from an EMBL/GenBank/DDBJ whole genome shotgun (WGS) entry which is preliminary data.</text>
</comment>
<proteinExistence type="predicted"/>
<gene>
    <name evidence="1" type="ORF">jaqu_34930</name>
</gene>